<keyword evidence="5" id="KW-1185">Reference proteome</keyword>
<dbReference type="PANTHER" id="PTHR35526">
    <property type="entry name" value="ANTI-SIGMA-F FACTOR RSBW-RELATED"/>
    <property type="match status" value="1"/>
</dbReference>
<dbReference type="KEGG" id="pbro:HOP40_22575"/>
<evidence type="ECO:0000313" key="5">
    <source>
        <dbReference type="Proteomes" id="UP000505377"/>
    </source>
</evidence>
<feature type="region of interest" description="Disordered" evidence="2">
    <location>
        <begin position="1"/>
        <end position="21"/>
    </location>
</feature>
<feature type="region of interest" description="Disordered" evidence="2">
    <location>
        <begin position="76"/>
        <end position="100"/>
    </location>
</feature>
<protein>
    <submittedName>
        <fullName evidence="4">ATP-binding protein</fullName>
    </submittedName>
</protein>
<keyword evidence="4" id="KW-0547">Nucleotide-binding</keyword>
<dbReference type="AlphaFoldDB" id="A0A6M6JJK4"/>
<proteinExistence type="predicted"/>
<evidence type="ECO:0000256" key="2">
    <source>
        <dbReference type="SAM" id="MobiDB-lite"/>
    </source>
</evidence>
<dbReference type="PANTHER" id="PTHR35526:SF3">
    <property type="entry name" value="ANTI-SIGMA-F FACTOR RSBW"/>
    <property type="match status" value="1"/>
</dbReference>
<name>A0A6M6JJK4_9PSEU</name>
<evidence type="ECO:0000313" key="4">
    <source>
        <dbReference type="EMBL" id="QJY48238.1"/>
    </source>
</evidence>
<dbReference type="InterPro" id="IPR036890">
    <property type="entry name" value="HATPase_C_sf"/>
</dbReference>
<feature type="domain" description="Histidine kinase/HSP90-like ATPase" evidence="3">
    <location>
        <begin position="37"/>
        <end position="155"/>
    </location>
</feature>
<dbReference type="EMBL" id="CP053564">
    <property type="protein sequence ID" value="QJY48238.1"/>
    <property type="molecule type" value="Genomic_DNA"/>
</dbReference>
<dbReference type="InterPro" id="IPR003594">
    <property type="entry name" value="HATPase_dom"/>
</dbReference>
<keyword evidence="1" id="KW-0418">Kinase</keyword>
<dbReference type="CDD" id="cd16936">
    <property type="entry name" value="HATPase_RsbW-like"/>
    <property type="match status" value="1"/>
</dbReference>
<feature type="compositionally biased region" description="Basic and acidic residues" evidence="2">
    <location>
        <begin position="90"/>
        <end position="100"/>
    </location>
</feature>
<dbReference type="InterPro" id="IPR050267">
    <property type="entry name" value="Anti-sigma-factor_SerPK"/>
</dbReference>
<keyword evidence="4" id="KW-0067">ATP-binding</keyword>
<keyword evidence="1" id="KW-0723">Serine/threonine-protein kinase</keyword>
<organism evidence="4 5">
    <name type="scientific">Pseudonocardia broussonetiae</name>
    <dbReference type="NCBI Taxonomy" id="2736640"/>
    <lineage>
        <taxon>Bacteria</taxon>
        <taxon>Bacillati</taxon>
        <taxon>Actinomycetota</taxon>
        <taxon>Actinomycetes</taxon>
        <taxon>Pseudonocardiales</taxon>
        <taxon>Pseudonocardiaceae</taxon>
        <taxon>Pseudonocardia</taxon>
    </lineage>
</organism>
<keyword evidence="1" id="KW-0808">Transferase</keyword>
<dbReference type="GO" id="GO:0004674">
    <property type="term" value="F:protein serine/threonine kinase activity"/>
    <property type="evidence" value="ECO:0007669"/>
    <property type="project" value="UniProtKB-KW"/>
</dbReference>
<dbReference type="SUPFAM" id="SSF55874">
    <property type="entry name" value="ATPase domain of HSP90 chaperone/DNA topoisomerase II/histidine kinase"/>
    <property type="match status" value="1"/>
</dbReference>
<gene>
    <name evidence="4" type="ORF">HOP40_22575</name>
</gene>
<dbReference type="Proteomes" id="UP000505377">
    <property type="component" value="Chromosome"/>
</dbReference>
<accession>A0A6M6JJK4</accession>
<dbReference type="Gene3D" id="3.30.565.10">
    <property type="entry name" value="Histidine kinase-like ATPase, C-terminal domain"/>
    <property type="match status" value="1"/>
</dbReference>
<dbReference type="RefSeq" id="WP_172161729.1">
    <property type="nucleotide sequence ID" value="NZ_CP053564.1"/>
</dbReference>
<evidence type="ECO:0000256" key="1">
    <source>
        <dbReference type="ARBA" id="ARBA00022527"/>
    </source>
</evidence>
<reference evidence="4 5" key="1">
    <citation type="submission" date="2020-05" db="EMBL/GenBank/DDBJ databases">
        <authorList>
            <person name="Mo P."/>
        </authorList>
    </citation>
    <scope>NUCLEOTIDE SEQUENCE [LARGE SCALE GENOMIC DNA]</scope>
    <source>
        <strain evidence="4 5">Gen01</strain>
    </source>
</reference>
<sequence length="161" mass="17394">MAPPSDRGEPTAGRSRSTASHGALRMRLLAEWVTPSLARDRTAEWLRRHRWPQEQLDDLVFAVSEAVSNSVEHGYGISARDPARPGRGQVEVDGHVRGTPDGRRQAVVTVRDAGTWRRPARATGADRGRGLDLMASFMAHLQVDGTASGTTVVITSPPVPA</sequence>
<evidence type="ECO:0000259" key="3">
    <source>
        <dbReference type="Pfam" id="PF13581"/>
    </source>
</evidence>
<dbReference type="Pfam" id="PF13581">
    <property type="entry name" value="HATPase_c_2"/>
    <property type="match status" value="1"/>
</dbReference>
<dbReference type="GO" id="GO:0005524">
    <property type="term" value="F:ATP binding"/>
    <property type="evidence" value="ECO:0007669"/>
    <property type="project" value="UniProtKB-KW"/>
</dbReference>